<comment type="similarity">
    <text evidence="2">Belongs to the ABC transporter superfamily.</text>
</comment>
<dbReference type="InterPro" id="IPR027417">
    <property type="entry name" value="P-loop_NTPase"/>
</dbReference>
<comment type="caution">
    <text evidence="9">The sequence shown here is derived from an EMBL/GenBank/DDBJ whole genome shotgun (WGS) entry which is preliminary data.</text>
</comment>
<dbReference type="FunFam" id="3.40.50.300:FF:000016">
    <property type="entry name" value="Oligopeptide ABC transporter ATP-binding component"/>
    <property type="match status" value="1"/>
</dbReference>
<dbReference type="CDD" id="cd03257">
    <property type="entry name" value="ABC_NikE_OppD_transporters"/>
    <property type="match status" value="1"/>
</dbReference>
<evidence type="ECO:0000256" key="5">
    <source>
        <dbReference type="ARBA" id="ARBA00022741"/>
    </source>
</evidence>
<dbReference type="RefSeq" id="WP_181658865.1">
    <property type="nucleotide sequence ID" value="NZ_JACEHE010000011.1"/>
</dbReference>
<reference evidence="9 10" key="1">
    <citation type="submission" date="2020-07" db="EMBL/GenBank/DDBJ databases">
        <title>Streptomyces isolated from Indian soil.</title>
        <authorList>
            <person name="Mandal S."/>
            <person name="Maiti P.K."/>
        </authorList>
    </citation>
    <scope>NUCLEOTIDE SEQUENCE [LARGE SCALE GENOMIC DNA]</scope>
    <source>
        <strain evidence="9 10">PSKA28</strain>
    </source>
</reference>
<dbReference type="SMART" id="SM00382">
    <property type="entry name" value="AAA"/>
    <property type="match status" value="1"/>
</dbReference>
<dbReference type="PANTHER" id="PTHR43297">
    <property type="entry name" value="OLIGOPEPTIDE TRANSPORT ATP-BINDING PROTEIN APPD"/>
    <property type="match status" value="1"/>
</dbReference>
<dbReference type="GO" id="GO:0005524">
    <property type="term" value="F:ATP binding"/>
    <property type="evidence" value="ECO:0007669"/>
    <property type="project" value="UniProtKB-KW"/>
</dbReference>
<gene>
    <name evidence="9" type="ORF">H1D24_19355</name>
</gene>
<dbReference type="GO" id="GO:0005886">
    <property type="term" value="C:plasma membrane"/>
    <property type="evidence" value="ECO:0007669"/>
    <property type="project" value="UniProtKB-SubCell"/>
</dbReference>
<dbReference type="Gene3D" id="3.40.50.300">
    <property type="entry name" value="P-loop containing nucleotide triphosphate hydrolases"/>
    <property type="match status" value="1"/>
</dbReference>
<dbReference type="InterPro" id="IPR017871">
    <property type="entry name" value="ABC_transporter-like_CS"/>
</dbReference>
<dbReference type="InterPro" id="IPR050388">
    <property type="entry name" value="ABC_Ni/Peptide_Import"/>
</dbReference>
<evidence type="ECO:0000313" key="9">
    <source>
        <dbReference type="EMBL" id="MBA2947911.1"/>
    </source>
</evidence>
<evidence type="ECO:0000256" key="1">
    <source>
        <dbReference type="ARBA" id="ARBA00004202"/>
    </source>
</evidence>
<proteinExistence type="inferred from homology"/>
<keyword evidence="6 9" id="KW-0067">ATP-binding</keyword>
<keyword evidence="5" id="KW-0547">Nucleotide-binding</keyword>
<comment type="subcellular location">
    <subcellularLocation>
        <location evidence="1">Cell membrane</location>
        <topology evidence="1">Peripheral membrane protein</topology>
    </subcellularLocation>
</comment>
<accession>A0A7W0DMQ0</accession>
<organism evidence="9 10">
    <name type="scientific">Streptomyces himalayensis subsp. himalayensis</name>
    <dbReference type="NCBI Taxonomy" id="2756131"/>
    <lineage>
        <taxon>Bacteria</taxon>
        <taxon>Bacillati</taxon>
        <taxon>Actinomycetota</taxon>
        <taxon>Actinomycetes</taxon>
        <taxon>Kitasatosporales</taxon>
        <taxon>Streptomycetaceae</taxon>
        <taxon>Streptomyces</taxon>
        <taxon>Streptomyces himalayensis</taxon>
    </lineage>
</organism>
<dbReference type="PROSITE" id="PS50893">
    <property type="entry name" value="ABC_TRANSPORTER_2"/>
    <property type="match status" value="1"/>
</dbReference>
<dbReference type="SUPFAM" id="SSF52540">
    <property type="entry name" value="P-loop containing nucleoside triphosphate hydrolases"/>
    <property type="match status" value="1"/>
</dbReference>
<evidence type="ECO:0000256" key="4">
    <source>
        <dbReference type="ARBA" id="ARBA00022475"/>
    </source>
</evidence>
<dbReference type="Pfam" id="PF08352">
    <property type="entry name" value="oligo_HPY"/>
    <property type="match status" value="1"/>
</dbReference>
<dbReference type="Proteomes" id="UP000545761">
    <property type="component" value="Unassembled WGS sequence"/>
</dbReference>
<dbReference type="InterPro" id="IPR013563">
    <property type="entry name" value="Oligopep_ABC_C"/>
</dbReference>
<evidence type="ECO:0000256" key="6">
    <source>
        <dbReference type="ARBA" id="ARBA00022840"/>
    </source>
</evidence>
<evidence type="ECO:0000256" key="2">
    <source>
        <dbReference type="ARBA" id="ARBA00005417"/>
    </source>
</evidence>
<dbReference type="NCBIfam" id="TIGR01727">
    <property type="entry name" value="oligo_HPY"/>
    <property type="match status" value="1"/>
</dbReference>
<dbReference type="PROSITE" id="PS00211">
    <property type="entry name" value="ABC_TRANSPORTER_1"/>
    <property type="match status" value="1"/>
</dbReference>
<evidence type="ECO:0000313" key="10">
    <source>
        <dbReference type="Proteomes" id="UP000545761"/>
    </source>
</evidence>
<evidence type="ECO:0000259" key="8">
    <source>
        <dbReference type="PROSITE" id="PS50893"/>
    </source>
</evidence>
<dbReference type="GO" id="GO:0015833">
    <property type="term" value="P:peptide transport"/>
    <property type="evidence" value="ECO:0007669"/>
    <property type="project" value="InterPro"/>
</dbReference>
<dbReference type="GO" id="GO:0016887">
    <property type="term" value="F:ATP hydrolysis activity"/>
    <property type="evidence" value="ECO:0007669"/>
    <property type="project" value="InterPro"/>
</dbReference>
<keyword evidence="4" id="KW-1003">Cell membrane</keyword>
<dbReference type="Pfam" id="PF00005">
    <property type="entry name" value="ABC_tran"/>
    <property type="match status" value="1"/>
</dbReference>
<dbReference type="EMBL" id="JACEHE010000011">
    <property type="protein sequence ID" value="MBA2947911.1"/>
    <property type="molecule type" value="Genomic_DNA"/>
</dbReference>
<dbReference type="InterPro" id="IPR003593">
    <property type="entry name" value="AAA+_ATPase"/>
</dbReference>
<name>A0A7W0DMQ0_9ACTN</name>
<evidence type="ECO:0000256" key="3">
    <source>
        <dbReference type="ARBA" id="ARBA00022448"/>
    </source>
</evidence>
<feature type="domain" description="ABC transporter" evidence="8">
    <location>
        <begin position="7"/>
        <end position="256"/>
    </location>
</feature>
<dbReference type="InterPro" id="IPR003439">
    <property type="entry name" value="ABC_transporter-like_ATP-bd"/>
</dbReference>
<sequence>MSTQPLLRVRHLRTHIGTPRGTVRAVDGVSLEVERDQALGVVGESGSGKSVMARALMGLLPPRSASSGEVFFQGRDLLSLSRKEQSEVWGKQIAMVFQDPGRPLNPVVRVERQLTEGMRRQLGVGRSEARGRAVGLLREVGVPDPERRLRNYPHELSGGMRQRVVIAIALACEPDLLIADEPTTALDVTVQRQILDLLRRVQRERSMSLILISHDLAVVAGRTDRVAVMYAGRLAETGSTREVFDAPRHRYTRALLAATPALDHKRHTPLRLIPGSLPDPTELPEGCRFAARCAHAAEECLDLDPYLAPVGADHHVACANPAAAPTAPTTLASGGDPLGR</sequence>
<keyword evidence="3" id="KW-0813">Transport</keyword>
<dbReference type="AlphaFoldDB" id="A0A7W0DMQ0"/>
<evidence type="ECO:0000256" key="7">
    <source>
        <dbReference type="ARBA" id="ARBA00023136"/>
    </source>
</evidence>
<protein>
    <submittedName>
        <fullName evidence="9">ABC transporter ATP-binding protein</fullName>
    </submittedName>
</protein>
<keyword evidence="7" id="KW-0472">Membrane</keyword>
<dbReference type="PANTHER" id="PTHR43297:SF2">
    <property type="entry name" value="DIPEPTIDE TRANSPORT ATP-BINDING PROTEIN DPPD"/>
    <property type="match status" value="1"/>
</dbReference>